<sequence length="70" mass="7779">MSTVLFLCSVTPTRLSPLMAKRRTYALQRDCDLHAPSTILSAHLQLHTLTHPRTLSDLTDVHIGELATVL</sequence>
<proteinExistence type="predicted"/>
<dbReference type="EMBL" id="KZ084120">
    <property type="protein sequence ID" value="OSD00210.1"/>
    <property type="molecule type" value="Genomic_DNA"/>
</dbReference>
<keyword evidence="2" id="KW-1185">Reference proteome</keyword>
<evidence type="ECO:0000313" key="1">
    <source>
        <dbReference type="EMBL" id="OSD00210.1"/>
    </source>
</evidence>
<dbReference type="AlphaFoldDB" id="A0A1Y2IGB0"/>
<dbReference type="Proteomes" id="UP000193067">
    <property type="component" value="Unassembled WGS sequence"/>
</dbReference>
<evidence type="ECO:0000313" key="2">
    <source>
        <dbReference type="Proteomes" id="UP000193067"/>
    </source>
</evidence>
<reference evidence="1 2" key="1">
    <citation type="journal article" date="2015" name="Biotechnol. Biofuels">
        <title>Enhanced degradation of softwood versus hardwood by the white-rot fungus Pycnoporus coccineus.</title>
        <authorList>
            <person name="Couturier M."/>
            <person name="Navarro D."/>
            <person name="Chevret D."/>
            <person name="Henrissat B."/>
            <person name="Piumi F."/>
            <person name="Ruiz-Duenas F.J."/>
            <person name="Martinez A.T."/>
            <person name="Grigoriev I.V."/>
            <person name="Riley R."/>
            <person name="Lipzen A."/>
            <person name="Berrin J.G."/>
            <person name="Master E.R."/>
            <person name="Rosso M.N."/>
        </authorList>
    </citation>
    <scope>NUCLEOTIDE SEQUENCE [LARGE SCALE GENOMIC DNA]</scope>
    <source>
        <strain evidence="1 2">BRFM310</strain>
    </source>
</reference>
<accession>A0A1Y2IGB0</accession>
<protein>
    <submittedName>
        <fullName evidence="1">Uncharacterized protein</fullName>
    </submittedName>
</protein>
<gene>
    <name evidence="1" type="ORF">PYCCODRAFT_1437567</name>
</gene>
<organism evidence="1 2">
    <name type="scientific">Trametes coccinea (strain BRFM310)</name>
    <name type="common">Pycnoporus coccineus</name>
    <dbReference type="NCBI Taxonomy" id="1353009"/>
    <lineage>
        <taxon>Eukaryota</taxon>
        <taxon>Fungi</taxon>
        <taxon>Dikarya</taxon>
        <taxon>Basidiomycota</taxon>
        <taxon>Agaricomycotina</taxon>
        <taxon>Agaricomycetes</taxon>
        <taxon>Polyporales</taxon>
        <taxon>Polyporaceae</taxon>
        <taxon>Trametes</taxon>
    </lineage>
</organism>
<name>A0A1Y2IGB0_TRAC3</name>